<dbReference type="EMBL" id="JAKJXO020000023">
    <property type="protein sequence ID" value="KAL1591766.1"/>
    <property type="molecule type" value="Genomic_DNA"/>
</dbReference>
<evidence type="ECO:0000256" key="1">
    <source>
        <dbReference type="SAM" id="MobiDB-lite"/>
    </source>
</evidence>
<gene>
    <name evidence="2" type="ORF">SLS60_011765</name>
</gene>
<dbReference type="Proteomes" id="UP001521785">
    <property type="component" value="Unassembled WGS sequence"/>
</dbReference>
<reference evidence="2 3" key="1">
    <citation type="submission" date="2024-02" db="EMBL/GenBank/DDBJ databases">
        <title>De novo assembly and annotation of 12 fungi associated with fruit tree decline syndrome in Ontario, Canada.</title>
        <authorList>
            <person name="Sulman M."/>
            <person name="Ellouze W."/>
            <person name="Ilyukhin E."/>
        </authorList>
    </citation>
    <scope>NUCLEOTIDE SEQUENCE [LARGE SCALE GENOMIC DNA]</scope>
    <source>
        <strain evidence="2 3">M42-189</strain>
    </source>
</reference>
<feature type="compositionally biased region" description="Basic residues" evidence="1">
    <location>
        <begin position="105"/>
        <end position="134"/>
    </location>
</feature>
<feature type="region of interest" description="Disordered" evidence="1">
    <location>
        <begin position="105"/>
        <end position="152"/>
    </location>
</feature>
<proteinExistence type="predicted"/>
<organism evidence="2 3">
    <name type="scientific">Paraconiothyrium brasiliense</name>
    <dbReference type="NCBI Taxonomy" id="300254"/>
    <lineage>
        <taxon>Eukaryota</taxon>
        <taxon>Fungi</taxon>
        <taxon>Dikarya</taxon>
        <taxon>Ascomycota</taxon>
        <taxon>Pezizomycotina</taxon>
        <taxon>Dothideomycetes</taxon>
        <taxon>Pleosporomycetidae</taxon>
        <taxon>Pleosporales</taxon>
        <taxon>Massarineae</taxon>
        <taxon>Didymosphaeriaceae</taxon>
        <taxon>Paraconiothyrium</taxon>
    </lineage>
</organism>
<name>A0ABR3QHZ0_9PLEO</name>
<keyword evidence="3" id="KW-1185">Reference proteome</keyword>
<feature type="compositionally biased region" description="Basic and acidic residues" evidence="1">
    <location>
        <begin position="525"/>
        <end position="535"/>
    </location>
</feature>
<accession>A0ABR3QHZ0</accession>
<sequence length="596" mass="67505">MPDGTVGDWTYVKLQVALNDSITNFCNATDGIDGDRVIAQEIGNISVYMVRDTVYSFEECENSFAEIFSECGSDLKFRGGEVRGANGTIYQVYPEGSGRSEIAARRARGGRTRKQRPKKVKPTKTLTKKTRTRKTGTPSSTTKGRIATTSSVKSKPTKSCKQMYALAANAAKVEATKNEKSTKALTKRDGMGEDTFFEKRTTKIGSTRCAFRTMNALDYPDVSEMPSDAKYYSFDHPLICNNFLFGSSSSPVKGLSQKDYQIEHVLEWQVVTKFFDWLLVKLDKKKYENPNPNQVLSNGNRNTIKFCNYLDATWHGAFTPQFKLAFSGDDVERTALGHIKWAYPSKNHFDDEFVYLQTAINAPAKEQMWDKKVTKVVYGDTSRCGKIERKGHWGMSDLIRGHKALGGGICPAAAANVDDAREAYLKLKWIYGARQYLKSPDIKAIFKKQKERIGGVLDALDTEMENQLKTNSKWEVQDAWKKQGLKDLWNEYMDERFERAKTRSENDMNKYIRLLENVWLPRNENRKSSKDDKGSKKVARASGGKSTSVKTAGHKSNDKANDEVNSEKDRLVFFAQIQKLKSLWAKEKAIWNAPWL</sequence>
<evidence type="ECO:0000313" key="3">
    <source>
        <dbReference type="Proteomes" id="UP001521785"/>
    </source>
</evidence>
<protein>
    <submittedName>
        <fullName evidence="2">Uncharacterized protein</fullName>
    </submittedName>
</protein>
<feature type="compositionally biased region" description="Low complexity" evidence="1">
    <location>
        <begin position="135"/>
        <end position="152"/>
    </location>
</feature>
<feature type="region of interest" description="Disordered" evidence="1">
    <location>
        <begin position="525"/>
        <end position="563"/>
    </location>
</feature>
<evidence type="ECO:0000313" key="2">
    <source>
        <dbReference type="EMBL" id="KAL1591766.1"/>
    </source>
</evidence>
<comment type="caution">
    <text evidence="2">The sequence shown here is derived from an EMBL/GenBank/DDBJ whole genome shotgun (WGS) entry which is preliminary data.</text>
</comment>